<protein>
    <submittedName>
        <fullName evidence="2">Uncharacterized protein</fullName>
    </submittedName>
</protein>
<dbReference type="OrthoDB" id="5429634at2759"/>
<dbReference type="GeneID" id="28828269"/>
<dbReference type="AlphaFoldDB" id="A0A194X361"/>
<keyword evidence="1" id="KW-0472">Membrane</keyword>
<keyword evidence="1" id="KW-1133">Transmembrane helix</keyword>
<evidence type="ECO:0000256" key="1">
    <source>
        <dbReference type="SAM" id="Phobius"/>
    </source>
</evidence>
<feature type="transmembrane region" description="Helical" evidence="1">
    <location>
        <begin position="242"/>
        <end position="259"/>
    </location>
</feature>
<evidence type="ECO:0000313" key="2">
    <source>
        <dbReference type="EMBL" id="KUJ14616.1"/>
    </source>
</evidence>
<keyword evidence="1" id="KW-0812">Transmembrane</keyword>
<organism evidence="2 3">
    <name type="scientific">Mollisia scopiformis</name>
    <name type="common">Conifer needle endophyte fungus</name>
    <name type="synonym">Phialocephala scopiformis</name>
    <dbReference type="NCBI Taxonomy" id="149040"/>
    <lineage>
        <taxon>Eukaryota</taxon>
        <taxon>Fungi</taxon>
        <taxon>Dikarya</taxon>
        <taxon>Ascomycota</taxon>
        <taxon>Pezizomycotina</taxon>
        <taxon>Leotiomycetes</taxon>
        <taxon>Helotiales</taxon>
        <taxon>Mollisiaceae</taxon>
        <taxon>Mollisia</taxon>
    </lineage>
</organism>
<feature type="transmembrane region" description="Helical" evidence="1">
    <location>
        <begin position="293"/>
        <end position="314"/>
    </location>
</feature>
<dbReference type="InParanoid" id="A0A194X361"/>
<sequence>MTNASTNSFQEGAQAIKYCLSEVNQQGCRVLLSIPTLAIIICCNLLKVIIMIMMFRTRNSNAKPLVTRGDAIQSFIELPDPTTDDMCLYDKNMIEKGFWERAKLPQEYYPRKRLWFGACSTKRWVITNVMAVATLVVLGAVNFSFPKSISDAWLLGLDTAASEQTVVNIGMTGKGLSGVVSNLLLADLPQALFSLLFLSYNSLFTFMYAADEWHRFAHEKKTLRVSSPIGDQRSTYWLQMPYKAAFPLVAIAFVFHWLISESLYFSRIAIYDLDGKYVPENDISTIGYSFKPLVLVLCLGILVVCGFGIISGFVRFKAGLPLAGGCSAVISAACHGAAQGDCGDDVLRPLKWCVVCGADSLQEAGNKTQHTHWREEFWNSRDLPGHCAFSSAELAMPTPGHFYK</sequence>
<proteinExistence type="predicted"/>
<accession>A0A194X361</accession>
<dbReference type="RefSeq" id="XP_018068971.1">
    <property type="nucleotide sequence ID" value="XM_018218543.1"/>
</dbReference>
<reference evidence="2 3" key="1">
    <citation type="submission" date="2015-10" db="EMBL/GenBank/DDBJ databases">
        <title>Full genome of DAOMC 229536 Phialocephala scopiformis, a fungal endophyte of spruce producing the potent anti-insectan compound rugulosin.</title>
        <authorList>
            <consortium name="DOE Joint Genome Institute"/>
            <person name="Walker A.K."/>
            <person name="Frasz S.L."/>
            <person name="Seifert K.A."/>
            <person name="Miller J.D."/>
            <person name="Mondo S.J."/>
            <person name="Labutti K."/>
            <person name="Lipzen A."/>
            <person name="Dockter R."/>
            <person name="Kennedy M."/>
            <person name="Grigoriev I.V."/>
            <person name="Spatafora J.W."/>
        </authorList>
    </citation>
    <scope>NUCLEOTIDE SEQUENCE [LARGE SCALE GENOMIC DNA]</scope>
    <source>
        <strain evidence="2 3">CBS 120377</strain>
    </source>
</reference>
<dbReference type="PANTHER" id="PTHR35395">
    <property type="entry name" value="DUF6536 DOMAIN-CONTAINING PROTEIN"/>
    <property type="match status" value="1"/>
</dbReference>
<evidence type="ECO:0000313" key="3">
    <source>
        <dbReference type="Proteomes" id="UP000070700"/>
    </source>
</evidence>
<dbReference type="EMBL" id="KQ947419">
    <property type="protein sequence ID" value="KUJ14616.1"/>
    <property type="molecule type" value="Genomic_DNA"/>
</dbReference>
<feature type="transmembrane region" description="Helical" evidence="1">
    <location>
        <begin position="191"/>
        <end position="210"/>
    </location>
</feature>
<dbReference type="KEGG" id="psco:LY89DRAFT_720111"/>
<dbReference type="PANTHER" id="PTHR35395:SF1">
    <property type="entry name" value="DUF6536 DOMAIN-CONTAINING PROTEIN"/>
    <property type="match status" value="1"/>
</dbReference>
<feature type="transmembrane region" description="Helical" evidence="1">
    <location>
        <begin position="30"/>
        <end position="55"/>
    </location>
</feature>
<name>A0A194X361_MOLSC</name>
<feature type="transmembrane region" description="Helical" evidence="1">
    <location>
        <begin position="124"/>
        <end position="145"/>
    </location>
</feature>
<keyword evidence="3" id="KW-1185">Reference proteome</keyword>
<dbReference type="Proteomes" id="UP000070700">
    <property type="component" value="Unassembled WGS sequence"/>
</dbReference>
<dbReference type="STRING" id="149040.A0A194X361"/>
<gene>
    <name evidence="2" type="ORF">LY89DRAFT_720111</name>
</gene>